<keyword evidence="1" id="KW-0238">DNA-binding</keyword>
<sequence length="161" mass="17727">MRLTQQTSYSIRVLLYCAANTTDNSRIRDIATTYGISELHLFKIMHVLVESGFVETIRGRNGGIRLARPAHEITIGAVVRATESNFFLTDCFDTANRDCPLVDSCGVNRILSEALSAFFGVLDRYTIADVARDRGALRSLLDLSTESMPSLADASLPMHLA</sequence>
<dbReference type="GO" id="GO:0003677">
    <property type="term" value="F:DNA binding"/>
    <property type="evidence" value="ECO:0007669"/>
    <property type="project" value="UniProtKB-KW"/>
</dbReference>
<dbReference type="OrthoDB" id="9795923at2"/>
<dbReference type="STRING" id="1122133.SAMN02745157_0641"/>
<name>A0A1M4V8P2_9HYPH</name>
<dbReference type="InterPro" id="IPR036390">
    <property type="entry name" value="WH_DNA-bd_sf"/>
</dbReference>
<keyword evidence="3" id="KW-1185">Reference proteome</keyword>
<dbReference type="Gene3D" id="1.10.10.10">
    <property type="entry name" value="Winged helix-like DNA-binding domain superfamily/Winged helix DNA-binding domain"/>
    <property type="match status" value="1"/>
</dbReference>
<dbReference type="EMBL" id="FQUP01000001">
    <property type="protein sequence ID" value="SHE65335.1"/>
    <property type="molecule type" value="Genomic_DNA"/>
</dbReference>
<dbReference type="RefSeq" id="WP_073051327.1">
    <property type="nucleotide sequence ID" value="NZ_FQUP01000001.1"/>
</dbReference>
<dbReference type="SUPFAM" id="SSF46785">
    <property type="entry name" value="Winged helix' DNA-binding domain"/>
    <property type="match status" value="1"/>
</dbReference>
<dbReference type="PANTHER" id="PTHR33221:SF4">
    <property type="entry name" value="HTH-TYPE TRANSCRIPTIONAL REPRESSOR NSRR"/>
    <property type="match status" value="1"/>
</dbReference>
<accession>A0A1M4V8P2</accession>
<dbReference type="InterPro" id="IPR036388">
    <property type="entry name" value="WH-like_DNA-bd_sf"/>
</dbReference>
<dbReference type="Pfam" id="PF02082">
    <property type="entry name" value="Rrf2"/>
    <property type="match status" value="1"/>
</dbReference>
<proteinExistence type="predicted"/>
<reference evidence="2 3" key="1">
    <citation type="submission" date="2016-11" db="EMBL/GenBank/DDBJ databases">
        <authorList>
            <person name="Jaros S."/>
            <person name="Januszkiewicz K."/>
            <person name="Wedrychowicz H."/>
        </authorList>
    </citation>
    <scope>NUCLEOTIDE SEQUENCE [LARGE SCALE GENOMIC DNA]</scope>
    <source>
        <strain evidence="2 3">DSM 19436</strain>
    </source>
</reference>
<dbReference type="InterPro" id="IPR000944">
    <property type="entry name" value="Tscrpt_reg_Rrf2"/>
</dbReference>
<dbReference type="GO" id="GO:0005829">
    <property type="term" value="C:cytosol"/>
    <property type="evidence" value="ECO:0007669"/>
    <property type="project" value="TreeGrafter"/>
</dbReference>
<protein>
    <submittedName>
        <fullName evidence="2">Transcriptional regulator, BadM/Rrf2 family</fullName>
    </submittedName>
</protein>
<dbReference type="GO" id="GO:0003700">
    <property type="term" value="F:DNA-binding transcription factor activity"/>
    <property type="evidence" value="ECO:0007669"/>
    <property type="project" value="TreeGrafter"/>
</dbReference>
<dbReference type="PANTHER" id="PTHR33221">
    <property type="entry name" value="WINGED HELIX-TURN-HELIX TRANSCRIPTIONAL REGULATOR, RRF2 FAMILY"/>
    <property type="match status" value="1"/>
</dbReference>
<gene>
    <name evidence="2" type="ORF">SAMN02745157_0641</name>
</gene>
<evidence type="ECO:0000256" key="1">
    <source>
        <dbReference type="ARBA" id="ARBA00023125"/>
    </source>
</evidence>
<evidence type="ECO:0000313" key="3">
    <source>
        <dbReference type="Proteomes" id="UP000184485"/>
    </source>
</evidence>
<dbReference type="Proteomes" id="UP000184485">
    <property type="component" value="Unassembled WGS sequence"/>
</dbReference>
<organism evidence="2 3">
    <name type="scientific">Kaistia soli DSM 19436</name>
    <dbReference type="NCBI Taxonomy" id="1122133"/>
    <lineage>
        <taxon>Bacteria</taxon>
        <taxon>Pseudomonadati</taxon>
        <taxon>Pseudomonadota</taxon>
        <taxon>Alphaproteobacteria</taxon>
        <taxon>Hyphomicrobiales</taxon>
        <taxon>Kaistiaceae</taxon>
        <taxon>Kaistia</taxon>
    </lineage>
</organism>
<evidence type="ECO:0000313" key="2">
    <source>
        <dbReference type="EMBL" id="SHE65335.1"/>
    </source>
</evidence>
<dbReference type="PROSITE" id="PS51197">
    <property type="entry name" value="HTH_RRF2_2"/>
    <property type="match status" value="1"/>
</dbReference>
<dbReference type="AlphaFoldDB" id="A0A1M4V8P2"/>
<dbReference type="NCBIfam" id="TIGR00738">
    <property type="entry name" value="rrf2_super"/>
    <property type="match status" value="1"/>
</dbReference>
<dbReference type="NCBIfam" id="NF008886">
    <property type="entry name" value="PRK11920.1"/>
    <property type="match status" value="1"/>
</dbReference>